<evidence type="ECO:0000313" key="1">
    <source>
        <dbReference type="EMBL" id="KAL1378838.1"/>
    </source>
</evidence>
<proteinExistence type="predicted"/>
<reference evidence="1 2" key="1">
    <citation type="submission" date="2024-05" db="EMBL/GenBank/DDBJ databases">
        <title>Culex pipiens pipiens assembly and annotation.</title>
        <authorList>
            <person name="Alout H."/>
            <person name="Durand T."/>
        </authorList>
    </citation>
    <scope>NUCLEOTIDE SEQUENCE [LARGE SCALE GENOMIC DNA]</scope>
    <source>
        <strain evidence="1">HA-2024</strain>
        <tissue evidence="1">Whole body</tissue>
    </source>
</reference>
<dbReference type="EMBL" id="JBEHCU010010056">
    <property type="protein sequence ID" value="KAL1378838.1"/>
    <property type="molecule type" value="Genomic_DNA"/>
</dbReference>
<sequence length="85" mass="9729">MARIVARELPRALFMKGLELATFLDQYIFKHEEQHYFNKQNAACPTASKLSAPPVESSCQILDKASGRNELFVMMWTMLEGICYV</sequence>
<protein>
    <submittedName>
        <fullName evidence="1">Uncharacterized protein</fullName>
    </submittedName>
</protein>
<evidence type="ECO:0000313" key="2">
    <source>
        <dbReference type="Proteomes" id="UP001562425"/>
    </source>
</evidence>
<organism evidence="1 2">
    <name type="scientific">Culex pipiens pipiens</name>
    <name type="common">Northern house mosquito</name>
    <dbReference type="NCBI Taxonomy" id="38569"/>
    <lineage>
        <taxon>Eukaryota</taxon>
        <taxon>Metazoa</taxon>
        <taxon>Ecdysozoa</taxon>
        <taxon>Arthropoda</taxon>
        <taxon>Hexapoda</taxon>
        <taxon>Insecta</taxon>
        <taxon>Pterygota</taxon>
        <taxon>Neoptera</taxon>
        <taxon>Endopterygota</taxon>
        <taxon>Diptera</taxon>
        <taxon>Nematocera</taxon>
        <taxon>Culicoidea</taxon>
        <taxon>Culicidae</taxon>
        <taxon>Culicinae</taxon>
        <taxon>Culicini</taxon>
        <taxon>Culex</taxon>
        <taxon>Culex</taxon>
    </lineage>
</organism>
<comment type="caution">
    <text evidence="1">The sequence shown here is derived from an EMBL/GenBank/DDBJ whole genome shotgun (WGS) entry which is preliminary data.</text>
</comment>
<accession>A0ABD1CR45</accession>
<dbReference type="AlphaFoldDB" id="A0ABD1CR45"/>
<dbReference type="Proteomes" id="UP001562425">
    <property type="component" value="Unassembled WGS sequence"/>
</dbReference>
<name>A0ABD1CR45_CULPP</name>
<gene>
    <name evidence="1" type="ORF">pipiens_015316</name>
</gene>
<keyword evidence="2" id="KW-1185">Reference proteome</keyword>